<evidence type="ECO:0000256" key="1">
    <source>
        <dbReference type="ARBA" id="ARBA00023125"/>
    </source>
</evidence>
<keyword evidence="3" id="KW-0472">Membrane</keyword>
<evidence type="ECO:0000313" key="6">
    <source>
        <dbReference type="Proteomes" id="UP000179157"/>
    </source>
</evidence>
<proteinExistence type="predicted"/>
<dbReference type="InterPro" id="IPR016032">
    <property type="entry name" value="Sig_transdc_resp-reg_C-effctor"/>
</dbReference>
<accession>A0A1F5UYU1</accession>
<keyword evidence="1 2" id="KW-0238">DNA-binding</keyword>
<dbReference type="InterPro" id="IPR036388">
    <property type="entry name" value="WH-like_DNA-bd_sf"/>
</dbReference>
<feature type="transmembrane region" description="Helical" evidence="3">
    <location>
        <begin position="164"/>
        <end position="185"/>
    </location>
</feature>
<dbReference type="STRING" id="1817864.A2Z21_03945"/>
<dbReference type="SUPFAM" id="SSF46894">
    <property type="entry name" value="C-terminal effector domain of the bipartite response regulators"/>
    <property type="match status" value="1"/>
</dbReference>
<feature type="transmembrane region" description="Helical" evidence="3">
    <location>
        <begin position="16"/>
        <end position="36"/>
    </location>
</feature>
<organism evidence="5 6">
    <name type="scientific">Fraserbacteria sp. (strain RBG_16_55_9)</name>
    <dbReference type="NCBI Taxonomy" id="1817864"/>
    <lineage>
        <taxon>Bacteria</taxon>
        <taxon>Candidatus Fraseribacteriota</taxon>
    </lineage>
</organism>
<dbReference type="InterPro" id="IPR001867">
    <property type="entry name" value="OmpR/PhoB-type_DNA-bd"/>
</dbReference>
<dbReference type="PROSITE" id="PS51755">
    <property type="entry name" value="OMPR_PHOB"/>
    <property type="match status" value="1"/>
</dbReference>
<feature type="domain" description="OmpR/PhoB-type" evidence="4">
    <location>
        <begin position="213"/>
        <end position="313"/>
    </location>
</feature>
<sequence>MFKQRLRHAVWRNRTFWRWVGAILLVTLLFDGVYLYRSSSELMIERTEQAQLLAQTVLESISREPGDDQKIRNQLQRVTFGSVHYAQFVHQGEVRVNLRSPDVMNLKLDPLERDQQQPRTERLWVDGLLLIDIIRPLPDSDGYIRLGVSLNTAFWLILKEAGSIAKVSLAIVLGLGLLLSAWFMLRSRNRVEEPHSLPPLGESSPLVMMEPKQPTVRLNGFLIDDMRKTILTDGGRSIALPPKEYSLIRLLASQPGRVFPEEEIRLALWPDDPLMTRKDTTHYIYLLRKRLKENGVSSNFIENVRGHGYKVSI</sequence>
<dbReference type="Pfam" id="PF00486">
    <property type="entry name" value="Trans_reg_C"/>
    <property type="match status" value="1"/>
</dbReference>
<evidence type="ECO:0000259" key="4">
    <source>
        <dbReference type="PROSITE" id="PS51755"/>
    </source>
</evidence>
<dbReference type="Gene3D" id="1.10.10.10">
    <property type="entry name" value="Winged helix-like DNA-binding domain superfamily/Winged helix DNA-binding domain"/>
    <property type="match status" value="1"/>
</dbReference>
<keyword evidence="3" id="KW-1133">Transmembrane helix</keyword>
<dbReference type="GO" id="GO:0000160">
    <property type="term" value="P:phosphorelay signal transduction system"/>
    <property type="evidence" value="ECO:0007669"/>
    <property type="project" value="InterPro"/>
</dbReference>
<dbReference type="CDD" id="cd00383">
    <property type="entry name" value="trans_reg_C"/>
    <property type="match status" value="1"/>
</dbReference>
<evidence type="ECO:0000256" key="3">
    <source>
        <dbReference type="SAM" id="Phobius"/>
    </source>
</evidence>
<gene>
    <name evidence="5" type="ORF">A2Z21_03945</name>
</gene>
<keyword evidence="3" id="KW-0812">Transmembrane</keyword>
<dbReference type="GO" id="GO:0003677">
    <property type="term" value="F:DNA binding"/>
    <property type="evidence" value="ECO:0007669"/>
    <property type="project" value="UniProtKB-UniRule"/>
</dbReference>
<dbReference type="GO" id="GO:0006355">
    <property type="term" value="P:regulation of DNA-templated transcription"/>
    <property type="evidence" value="ECO:0007669"/>
    <property type="project" value="InterPro"/>
</dbReference>
<dbReference type="AlphaFoldDB" id="A0A1F5UYU1"/>
<dbReference type="EMBL" id="MFGX01000038">
    <property type="protein sequence ID" value="OGF56310.1"/>
    <property type="molecule type" value="Genomic_DNA"/>
</dbReference>
<dbReference type="SMART" id="SM00862">
    <property type="entry name" value="Trans_reg_C"/>
    <property type="match status" value="1"/>
</dbReference>
<feature type="DNA-binding region" description="OmpR/PhoB-type" evidence="2">
    <location>
        <begin position="213"/>
        <end position="313"/>
    </location>
</feature>
<comment type="caution">
    <text evidence="5">The sequence shown here is derived from an EMBL/GenBank/DDBJ whole genome shotgun (WGS) entry which is preliminary data.</text>
</comment>
<protein>
    <recommendedName>
        <fullName evidence="4">OmpR/PhoB-type domain-containing protein</fullName>
    </recommendedName>
</protein>
<evidence type="ECO:0000313" key="5">
    <source>
        <dbReference type="EMBL" id="OGF56310.1"/>
    </source>
</evidence>
<dbReference type="Proteomes" id="UP000179157">
    <property type="component" value="Unassembled WGS sequence"/>
</dbReference>
<name>A0A1F5UYU1_FRAXR</name>
<evidence type="ECO:0000256" key="2">
    <source>
        <dbReference type="PROSITE-ProRule" id="PRU01091"/>
    </source>
</evidence>
<reference evidence="5 6" key="1">
    <citation type="journal article" date="2016" name="Nat. Commun.">
        <title>Thousands of microbial genomes shed light on interconnected biogeochemical processes in an aquifer system.</title>
        <authorList>
            <person name="Anantharaman K."/>
            <person name="Brown C.T."/>
            <person name="Hug L.A."/>
            <person name="Sharon I."/>
            <person name="Castelle C.J."/>
            <person name="Probst A.J."/>
            <person name="Thomas B.C."/>
            <person name="Singh A."/>
            <person name="Wilkins M.J."/>
            <person name="Karaoz U."/>
            <person name="Brodie E.L."/>
            <person name="Williams K.H."/>
            <person name="Hubbard S.S."/>
            <person name="Banfield J.F."/>
        </authorList>
    </citation>
    <scope>NUCLEOTIDE SEQUENCE [LARGE SCALE GENOMIC DNA]</scope>
    <source>
        <strain evidence="6">RBG_16_55_9</strain>
    </source>
</reference>